<reference evidence="2 3" key="1">
    <citation type="submission" date="2018-07" db="EMBL/GenBank/DDBJ databases">
        <title>The genomes of Aspergillus section Nigri reveals drivers in fungal speciation.</title>
        <authorList>
            <consortium name="DOE Joint Genome Institute"/>
            <person name="Vesth T.C."/>
            <person name="Nybo J."/>
            <person name="Theobald S."/>
            <person name="Brandl J."/>
            <person name="Frisvad J.C."/>
            <person name="Nielsen K.F."/>
            <person name="Lyhne E.K."/>
            <person name="Kogle M.E."/>
            <person name="Kuo A."/>
            <person name="Riley R."/>
            <person name="Clum A."/>
            <person name="Nolan M."/>
            <person name="Lipzen A."/>
            <person name="Salamov A."/>
            <person name="Henrissat B."/>
            <person name="Wiebenga A."/>
            <person name="De vries R.P."/>
            <person name="Grigoriev I.V."/>
            <person name="Mortensen U.H."/>
            <person name="Andersen M.R."/>
            <person name="Baker S.E."/>
        </authorList>
    </citation>
    <scope>NUCLEOTIDE SEQUENCE [LARGE SCALE GENOMIC DNA]</scope>
    <source>
        <strain evidence="2 3">CBS 139.54b</strain>
    </source>
</reference>
<sequence>MLLWICHPFIICHVCTWFLLFLLSKKCHNSGIKCDKHTECGLYFPCYGFRPIGQDTHSLQLSS</sequence>
<evidence type="ECO:0000256" key="1">
    <source>
        <dbReference type="SAM" id="Phobius"/>
    </source>
</evidence>
<keyword evidence="1" id="KW-0812">Transmembrane</keyword>
<evidence type="ECO:0000313" key="2">
    <source>
        <dbReference type="EMBL" id="RDH30460.1"/>
    </source>
</evidence>
<dbReference type="EMBL" id="KZ852060">
    <property type="protein sequence ID" value="RDH30460.1"/>
    <property type="molecule type" value="Genomic_DNA"/>
</dbReference>
<feature type="transmembrane region" description="Helical" evidence="1">
    <location>
        <begin position="6"/>
        <end position="23"/>
    </location>
</feature>
<accession>A0A3F3PU26</accession>
<feature type="non-terminal residue" evidence="2">
    <location>
        <position position="63"/>
    </location>
</feature>
<evidence type="ECO:0000313" key="3">
    <source>
        <dbReference type="Proteomes" id="UP000253729"/>
    </source>
</evidence>
<dbReference type="GeneID" id="38135555"/>
<keyword evidence="3" id="KW-1185">Reference proteome</keyword>
<dbReference type="Proteomes" id="UP000253729">
    <property type="component" value="Unassembled WGS sequence"/>
</dbReference>
<gene>
    <name evidence="2" type="ORF">BDQ94DRAFT_148474</name>
</gene>
<keyword evidence="1" id="KW-1133">Transmembrane helix</keyword>
<dbReference type="AlphaFoldDB" id="A0A3F3PU26"/>
<protein>
    <submittedName>
        <fullName evidence="2">Uncharacterized protein</fullName>
    </submittedName>
</protein>
<organism evidence="2 3">
    <name type="scientific">Aspergillus welwitschiae</name>
    <dbReference type="NCBI Taxonomy" id="1341132"/>
    <lineage>
        <taxon>Eukaryota</taxon>
        <taxon>Fungi</taxon>
        <taxon>Dikarya</taxon>
        <taxon>Ascomycota</taxon>
        <taxon>Pezizomycotina</taxon>
        <taxon>Eurotiomycetes</taxon>
        <taxon>Eurotiomycetidae</taxon>
        <taxon>Eurotiales</taxon>
        <taxon>Aspergillaceae</taxon>
        <taxon>Aspergillus</taxon>
        <taxon>Aspergillus subgen. Circumdati</taxon>
    </lineage>
</organism>
<proteinExistence type="predicted"/>
<dbReference type="RefSeq" id="XP_026623482.1">
    <property type="nucleotide sequence ID" value="XM_026767199.1"/>
</dbReference>
<keyword evidence="1" id="KW-0472">Membrane</keyword>
<name>A0A3F3PU26_9EURO</name>